<dbReference type="Pfam" id="PF00121">
    <property type="entry name" value="TIM"/>
    <property type="match status" value="1"/>
</dbReference>
<name>A0ABQ6MSP1_9STRA</name>
<dbReference type="InterPro" id="IPR035990">
    <property type="entry name" value="TIM_sf"/>
</dbReference>
<dbReference type="PROSITE" id="PS00171">
    <property type="entry name" value="TIM_1"/>
    <property type="match status" value="1"/>
</dbReference>
<protein>
    <recommendedName>
        <fullName evidence="4">Triosephosphate isomerase</fullName>
        <ecNumber evidence="4">5.3.1.1</ecNumber>
    </recommendedName>
</protein>
<evidence type="ECO:0000256" key="4">
    <source>
        <dbReference type="RuleBase" id="RU363013"/>
    </source>
</evidence>
<evidence type="ECO:0000256" key="5">
    <source>
        <dbReference type="SAM" id="MobiDB-lite"/>
    </source>
</evidence>
<dbReference type="InterPro" id="IPR013785">
    <property type="entry name" value="Aldolase_TIM"/>
</dbReference>
<dbReference type="NCBIfam" id="TIGR00419">
    <property type="entry name" value="tim"/>
    <property type="match status" value="1"/>
</dbReference>
<gene>
    <name evidence="6" type="ORF">TeGR_g8916</name>
</gene>
<dbReference type="SUPFAM" id="SSF51351">
    <property type="entry name" value="Triosephosphate isomerase (TIM)"/>
    <property type="match status" value="1"/>
</dbReference>
<evidence type="ECO:0000313" key="7">
    <source>
        <dbReference type="Proteomes" id="UP001165060"/>
    </source>
</evidence>
<comment type="subunit">
    <text evidence="2">Homodimer.</text>
</comment>
<dbReference type="CDD" id="cd00311">
    <property type="entry name" value="TIM"/>
    <property type="match status" value="1"/>
</dbReference>
<organism evidence="6 7">
    <name type="scientific">Tetraparma gracilis</name>
    <dbReference type="NCBI Taxonomy" id="2962635"/>
    <lineage>
        <taxon>Eukaryota</taxon>
        <taxon>Sar</taxon>
        <taxon>Stramenopiles</taxon>
        <taxon>Ochrophyta</taxon>
        <taxon>Bolidophyceae</taxon>
        <taxon>Parmales</taxon>
        <taxon>Triparmaceae</taxon>
        <taxon>Tetraparma</taxon>
    </lineage>
</organism>
<reference evidence="6 7" key="1">
    <citation type="journal article" date="2023" name="Commun. Biol.">
        <title>Genome analysis of Parmales, the sister group of diatoms, reveals the evolutionary specialization of diatoms from phago-mixotrophs to photoautotrophs.</title>
        <authorList>
            <person name="Ban H."/>
            <person name="Sato S."/>
            <person name="Yoshikawa S."/>
            <person name="Yamada K."/>
            <person name="Nakamura Y."/>
            <person name="Ichinomiya M."/>
            <person name="Sato N."/>
            <person name="Blanc-Mathieu R."/>
            <person name="Endo H."/>
            <person name="Kuwata A."/>
            <person name="Ogata H."/>
        </authorList>
    </citation>
    <scope>NUCLEOTIDE SEQUENCE [LARGE SCALE GENOMIC DNA]</scope>
</reference>
<keyword evidence="3 4" id="KW-0413">Isomerase</keyword>
<feature type="region of interest" description="Disordered" evidence="5">
    <location>
        <begin position="99"/>
        <end position="118"/>
    </location>
</feature>
<dbReference type="EC" id="5.3.1.1" evidence="4"/>
<dbReference type="InterPro" id="IPR022896">
    <property type="entry name" value="TrioseP_Isoase_bac/euk"/>
</dbReference>
<comment type="pathway">
    <text evidence="4">Carbohydrate degradation; glycolysis; D-glyceraldehyde 3-phosphate from glycerone phosphate: step 1/1.</text>
</comment>
<keyword evidence="4" id="KW-0324">Glycolysis</keyword>
<dbReference type="InterPro" id="IPR020861">
    <property type="entry name" value="Triosephosphate_isomerase_AS"/>
</dbReference>
<keyword evidence="4" id="KW-0312">Gluconeogenesis</keyword>
<dbReference type="PANTHER" id="PTHR21139">
    <property type="entry name" value="TRIOSEPHOSPHATE ISOMERASE"/>
    <property type="match status" value="1"/>
</dbReference>
<evidence type="ECO:0000313" key="6">
    <source>
        <dbReference type="EMBL" id="GMI31441.1"/>
    </source>
</evidence>
<comment type="similarity">
    <text evidence="1 4">Belongs to the triosephosphate isomerase family.</text>
</comment>
<proteinExistence type="inferred from homology"/>
<evidence type="ECO:0000256" key="1">
    <source>
        <dbReference type="ARBA" id="ARBA00007422"/>
    </source>
</evidence>
<dbReference type="PROSITE" id="PS51440">
    <property type="entry name" value="TIM_2"/>
    <property type="match status" value="1"/>
</dbReference>
<comment type="pathway">
    <text evidence="4">Carbohydrate biosynthesis; gluconeogenesis.</text>
</comment>
<dbReference type="EMBL" id="BRYB01003148">
    <property type="protein sequence ID" value="GMI31441.1"/>
    <property type="molecule type" value="Genomic_DNA"/>
</dbReference>
<comment type="catalytic activity">
    <reaction evidence="4">
        <text>D-glyceraldehyde 3-phosphate = dihydroxyacetone phosphate</text>
        <dbReference type="Rhea" id="RHEA:18585"/>
        <dbReference type="ChEBI" id="CHEBI:57642"/>
        <dbReference type="ChEBI" id="CHEBI:59776"/>
        <dbReference type="EC" id="5.3.1.1"/>
    </reaction>
</comment>
<keyword evidence="7" id="KW-1185">Reference proteome</keyword>
<dbReference type="HAMAP" id="MF_00147_B">
    <property type="entry name" value="TIM_B"/>
    <property type="match status" value="1"/>
</dbReference>
<sequence length="287" mass="30861">MPKFFVGGNFKCNGTRESIASLVSTFNGAPAFPPSVDVVVSPTALHIGYVQDNLRKDMSVCAQNISTDAGFGAMTGELTAEVFTGFGVNWTLTGHSERRRRLQQRKRGHDENSDGVSEKTQLALKAGMSVVVCIGEVLSDRESGKTLDVCFEQLAAVKDKLLLEDWSRIVIAYEPVWAIGTGVSASPQQAQEVHAAIRKWLMTEVSADVAEQTRIIYGGSVKPATAPALIECVDIDGFLVGGCSLTADFIEIIKAIPADFDEQRRAHLKADANSIQSIGADGKLAKM</sequence>
<comment type="caution">
    <text evidence="6">The sequence shown here is derived from an EMBL/GenBank/DDBJ whole genome shotgun (WGS) entry which is preliminary data.</text>
</comment>
<dbReference type="Gene3D" id="3.20.20.70">
    <property type="entry name" value="Aldolase class I"/>
    <property type="match status" value="1"/>
</dbReference>
<dbReference type="Proteomes" id="UP001165060">
    <property type="component" value="Unassembled WGS sequence"/>
</dbReference>
<dbReference type="PANTHER" id="PTHR21139:SF2">
    <property type="entry name" value="TRIOSEPHOSPHATE ISOMERASE"/>
    <property type="match status" value="1"/>
</dbReference>
<dbReference type="InterPro" id="IPR000652">
    <property type="entry name" value="Triosephosphate_isomerase"/>
</dbReference>
<accession>A0ABQ6MSP1</accession>
<evidence type="ECO:0000256" key="2">
    <source>
        <dbReference type="ARBA" id="ARBA00011738"/>
    </source>
</evidence>
<evidence type="ECO:0000256" key="3">
    <source>
        <dbReference type="ARBA" id="ARBA00023235"/>
    </source>
</evidence>